<dbReference type="AlphaFoldDB" id="A0A815XQ25"/>
<organism evidence="1 2">
    <name type="scientific">Rotaria sordida</name>
    <dbReference type="NCBI Taxonomy" id="392033"/>
    <lineage>
        <taxon>Eukaryota</taxon>
        <taxon>Metazoa</taxon>
        <taxon>Spiralia</taxon>
        <taxon>Gnathifera</taxon>
        <taxon>Rotifera</taxon>
        <taxon>Eurotatoria</taxon>
        <taxon>Bdelloidea</taxon>
        <taxon>Philodinida</taxon>
        <taxon>Philodinidae</taxon>
        <taxon>Rotaria</taxon>
    </lineage>
</organism>
<accession>A0A815XQ25</accession>
<evidence type="ECO:0000313" key="1">
    <source>
        <dbReference type="EMBL" id="CAF1560943.1"/>
    </source>
</evidence>
<gene>
    <name evidence="1" type="ORF">SEV965_LOCUS39149</name>
</gene>
<name>A0A815XQ25_9BILA</name>
<comment type="caution">
    <text evidence="1">The sequence shown here is derived from an EMBL/GenBank/DDBJ whole genome shotgun (WGS) entry which is preliminary data.</text>
</comment>
<dbReference type="EMBL" id="CAJNOU010012214">
    <property type="protein sequence ID" value="CAF1560943.1"/>
    <property type="molecule type" value="Genomic_DNA"/>
</dbReference>
<sequence>MIPTSDLKNRHISILHDWNKCIRSARVVHGETNIPR</sequence>
<feature type="non-terminal residue" evidence="1">
    <location>
        <position position="36"/>
    </location>
</feature>
<proteinExistence type="predicted"/>
<dbReference type="Proteomes" id="UP000663889">
    <property type="component" value="Unassembled WGS sequence"/>
</dbReference>
<protein>
    <submittedName>
        <fullName evidence="1">Uncharacterized protein</fullName>
    </submittedName>
</protein>
<reference evidence="1" key="1">
    <citation type="submission" date="2021-02" db="EMBL/GenBank/DDBJ databases">
        <authorList>
            <person name="Nowell W R."/>
        </authorList>
    </citation>
    <scope>NUCLEOTIDE SEQUENCE</scope>
</reference>
<evidence type="ECO:0000313" key="2">
    <source>
        <dbReference type="Proteomes" id="UP000663889"/>
    </source>
</evidence>